<protein>
    <submittedName>
        <fullName evidence="1">Uncharacterized protein</fullName>
    </submittedName>
</protein>
<accession>A0A1E3W926</accession>
<name>A0A1E3W926_9HYPH</name>
<dbReference type="RefSeq" id="WP_069624493.1">
    <property type="nucleotide sequence ID" value="NZ_LPWD01000341.1"/>
</dbReference>
<gene>
    <name evidence="1" type="ORF">AUC71_15960</name>
</gene>
<evidence type="ECO:0000313" key="2">
    <source>
        <dbReference type="Proteomes" id="UP000095042"/>
    </source>
</evidence>
<organism evidence="1 2">
    <name type="scientific">Methyloceanibacter marginalis</name>
    <dbReference type="NCBI Taxonomy" id="1774971"/>
    <lineage>
        <taxon>Bacteria</taxon>
        <taxon>Pseudomonadati</taxon>
        <taxon>Pseudomonadota</taxon>
        <taxon>Alphaproteobacteria</taxon>
        <taxon>Hyphomicrobiales</taxon>
        <taxon>Hyphomicrobiaceae</taxon>
        <taxon>Methyloceanibacter</taxon>
    </lineage>
</organism>
<comment type="caution">
    <text evidence="1">The sequence shown here is derived from an EMBL/GenBank/DDBJ whole genome shotgun (WGS) entry which is preliminary data.</text>
</comment>
<keyword evidence="2" id="KW-1185">Reference proteome</keyword>
<evidence type="ECO:0000313" key="1">
    <source>
        <dbReference type="EMBL" id="ODS02325.1"/>
    </source>
</evidence>
<dbReference type="EMBL" id="LPWD01000341">
    <property type="protein sequence ID" value="ODS02325.1"/>
    <property type="molecule type" value="Genomic_DNA"/>
</dbReference>
<reference evidence="1 2" key="1">
    <citation type="journal article" date="2016" name="Environ. Microbiol.">
        <title>New Methyloceanibacter diversity from North Sea sediments includes methanotroph containing solely the soluble methane monooxygenase.</title>
        <authorList>
            <person name="Vekeman B."/>
            <person name="Kerckhof F.M."/>
            <person name="Cremers G."/>
            <person name="de Vos P."/>
            <person name="Vandamme P."/>
            <person name="Boon N."/>
            <person name="Op den Camp H.J."/>
            <person name="Heylen K."/>
        </authorList>
    </citation>
    <scope>NUCLEOTIDE SEQUENCE [LARGE SCALE GENOMIC DNA]</scope>
    <source>
        <strain evidence="1 2">R-67177</strain>
    </source>
</reference>
<dbReference type="AlphaFoldDB" id="A0A1E3W926"/>
<sequence>MRFLLGILVGILLTVIAVYVLDSGTDGETQKRIVNWDVAGEKLGVLTSQAREVWADFTREMTGPP</sequence>
<proteinExistence type="predicted"/>
<dbReference type="OrthoDB" id="8452080at2"/>
<dbReference type="Proteomes" id="UP000095042">
    <property type="component" value="Unassembled WGS sequence"/>
</dbReference>